<evidence type="ECO:0000313" key="2">
    <source>
        <dbReference type="EMBL" id="GGO83536.1"/>
    </source>
</evidence>
<dbReference type="EMBL" id="BMMS01000004">
    <property type="protein sequence ID" value="GGO83536.1"/>
    <property type="molecule type" value="Genomic_DNA"/>
</dbReference>
<dbReference type="Proteomes" id="UP000641932">
    <property type="component" value="Unassembled WGS sequence"/>
</dbReference>
<dbReference type="PANTHER" id="PTHR30212:SF2">
    <property type="entry name" value="PROTEIN YIIM"/>
    <property type="match status" value="1"/>
</dbReference>
<comment type="caution">
    <text evidence="2">The sequence shown here is derived from an EMBL/GenBank/DDBJ whole genome shotgun (WGS) entry which is preliminary data.</text>
</comment>
<dbReference type="InterPro" id="IPR005302">
    <property type="entry name" value="MoCF_Sase_C"/>
</dbReference>
<dbReference type="InterPro" id="IPR011037">
    <property type="entry name" value="Pyrv_Knase-like_insert_dom_sf"/>
</dbReference>
<feature type="domain" description="MOSC" evidence="1">
    <location>
        <begin position="40"/>
        <end position="183"/>
    </location>
</feature>
<dbReference type="GO" id="GO:0030151">
    <property type="term" value="F:molybdenum ion binding"/>
    <property type="evidence" value="ECO:0007669"/>
    <property type="project" value="InterPro"/>
</dbReference>
<dbReference type="GO" id="GO:0030170">
    <property type="term" value="F:pyridoxal phosphate binding"/>
    <property type="evidence" value="ECO:0007669"/>
    <property type="project" value="InterPro"/>
</dbReference>
<sequence length="228" mass="24476">MAAVTRSAYRSTMALLLSVNIGHPRPNPWKKTLTTGIDKRPVEGPVAVGAPGPRGTGAVGLAGDRVHDVEHHGGDDQAVYAYAREDLDDWARELDRALPGGVFGENLTTTGLDVNGALVGERWRIGADVLLEVSAPRIPCGTFRGWMDETGWAKRFTDRALPGAYLRVVEPGEIAAGDEITVVERPDHGVTIALTFRALMGERDLLPELLKADALPEGTKAGIRRKLG</sequence>
<dbReference type="Gene3D" id="2.40.33.20">
    <property type="entry name" value="PK beta-barrel domain-like"/>
    <property type="match status" value="1"/>
</dbReference>
<dbReference type="InterPro" id="IPR052353">
    <property type="entry name" value="Benzoxazolinone_Detox_Enz"/>
</dbReference>
<reference evidence="2" key="1">
    <citation type="journal article" date="2014" name="Int. J. Syst. Evol. Microbiol.">
        <title>Complete genome sequence of Corynebacterium casei LMG S-19264T (=DSM 44701T), isolated from a smear-ripened cheese.</title>
        <authorList>
            <consortium name="US DOE Joint Genome Institute (JGI-PGF)"/>
            <person name="Walter F."/>
            <person name="Albersmeier A."/>
            <person name="Kalinowski J."/>
            <person name="Ruckert C."/>
        </authorList>
    </citation>
    <scope>NUCLEOTIDE SEQUENCE</scope>
    <source>
        <strain evidence="2">CGMCC 4.7201</strain>
    </source>
</reference>
<evidence type="ECO:0000313" key="3">
    <source>
        <dbReference type="Proteomes" id="UP000641932"/>
    </source>
</evidence>
<dbReference type="PANTHER" id="PTHR30212">
    <property type="entry name" value="PROTEIN YIIM"/>
    <property type="match status" value="1"/>
</dbReference>
<name>A0A917ZIZ8_9ACTN</name>
<gene>
    <name evidence="2" type="ORF">GCM10012280_12770</name>
</gene>
<dbReference type="PROSITE" id="PS51340">
    <property type="entry name" value="MOSC"/>
    <property type="match status" value="1"/>
</dbReference>
<protein>
    <submittedName>
        <fullName evidence="2">Sulfurase</fullName>
    </submittedName>
</protein>
<organism evidence="2 3">
    <name type="scientific">Wenjunlia tyrosinilytica</name>
    <dbReference type="NCBI Taxonomy" id="1544741"/>
    <lineage>
        <taxon>Bacteria</taxon>
        <taxon>Bacillati</taxon>
        <taxon>Actinomycetota</taxon>
        <taxon>Actinomycetes</taxon>
        <taxon>Kitasatosporales</taxon>
        <taxon>Streptomycetaceae</taxon>
        <taxon>Wenjunlia</taxon>
    </lineage>
</organism>
<accession>A0A917ZIZ8</accession>
<keyword evidence="3" id="KW-1185">Reference proteome</keyword>
<dbReference type="Pfam" id="PF03473">
    <property type="entry name" value="MOSC"/>
    <property type="match status" value="1"/>
</dbReference>
<evidence type="ECO:0000259" key="1">
    <source>
        <dbReference type="PROSITE" id="PS51340"/>
    </source>
</evidence>
<dbReference type="SUPFAM" id="SSF50800">
    <property type="entry name" value="PK beta-barrel domain-like"/>
    <property type="match status" value="1"/>
</dbReference>
<dbReference type="AlphaFoldDB" id="A0A917ZIZ8"/>
<proteinExistence type="predicted"/>
<reference evidence="2" key="2">
    <citation type="submission" date="2020-09" db="EMBL/GenBank/DDBJ databases">
        <authorList>
            <person name="Sun Q."/>
            <person name="Zhou Y."/>
        </authorList>
    </citation>
    <scope>NUCLEOTIDE SEQUENCE</scope>
    <source>
        <strain evidence="2">CGMCC 4.7201</strain>
    </source>
</reference>
<dbReference type="GO" id="GO:0003824">
    <property type="term" value="F:catalytic activity"/>
    <property type="evidence" value="ECO:0007669"/>
    <property type="project" value="InterPro"/>
</dbReference>